<keyword evidence="8" id="KW-1185">Reference proteome</keyword>
<evidence type="ECO:0000313" key="8">
    <source>
        <dbReference type="Proteomes" id="UP000827133"/>
    </source>
</evidence>
<keyword evidence="3" id="KW-0238">DNA-binding</keyword>
<dbReference type="GeneID" id="68320378"/>
<dbReference type="CDD" id="cd12148">
    <property type="entry name" value="fungal_TF_MHR"/>
    <property type="match status" value="1"/>
</dbReference>
<evidence type="ECO:0000256" key="5">
    <source>
        <dbReference type="ARBA" id="ARBA00023242"/>
    </source>
</evidence>
<dbReference type="PANTHER" id="PTHR47540">
    <property type="entry name" value="THIAMINE REPRESSIBLE GENES REGULATORY PROTEIN THI5"/>
    <property type="match status" value="1"/>
</dbReference>
<evidence type="ECO:0000256" key="6">
    <source>
        <dbReference type="SAM" id="MobiDB-lite"/>
    </source>
</evidence>
<evidence type="ECO:0000313" key="7">
    <source>
        <dbReference type="EMBL" id="KAG9495956.1"/>
    </source>
</evidence>
<dbReference type="AlphaFoldDB" id="A0A9P8D621"/>
<evidence type="ECO:0000256" key="1">
    <source>
        <dbReference type="ARBA" id="ARBA00004123"/>
    </source>
</evidence>
<dbReference type="Proteomes" id="UP000827133">
    <property type="component" value="Unassembled WGS sequence"/>
</dbReference>
<keyword evidence="2" id="KW-0805">Transcription regulation</keyword>
<dbReference type="GO" id="GO:0045944">
    <property type="term" value="P:positive regulation of transcription by RNA polymerase II"/>
    <property type="evidence" value="ECO:0007669"/>
    <property type="project" value="TreeGrafter"/>
</dbReference>
<dbReference type="InterPro" id="IPR051711">
    <property type="entry name" value="Stress_Response_Reg"/>
</dbReference>
<evidence type="ECO:0000256" key="2">
    <source>
        <dbReference type="ARBA" id="ARBA00023015"/>
    </source>
</evidence>
<feature type="compositionally biased region" description="Polar residues" evidence="6">
    <location>
        <begin position="36"/>
        <end position="62"/>
    </location>
</feature>
<comment type="caution">
    <text evidence="7">The sequence shown here is derived from an EMBL/GenBank/DDBJ whole genome shotgun (WGS) entry which is preliminary data.</text>
</comment>
<dbReference type="EMBL" id="JAHBCI010000010">
    <property type="protein sequence ID" value="KAG9495956.1"/>
    <property type="molecule type" value="Genomic_DNA"/>
</dbReference>
<evidence type="ECO:0000256" key="3">
    <source>
        <dbReference type="ARBA" id="ARBA00023125"/>
    </source>
</evidence>
<dbReference type="GO" id="GO:0005634">
    <property type="term" value="C:nucleus"/>
    <property type="evidence" value="ECO:0007669"/>
    <property type="project" value="UniProtKB-SubCell"/>
</dbReference>
<comment type="subcellular location">
    <subcellularLocation>
        <location evidence="1">Nucleus</location>
    </subcellularLocation>
</comment>
<gene>
    <name evidence="7" type="ORF">J7337_012522</name>
</gene>
<keyword evidence="5" id="KW-0539">Nucleus</keyword>
<name>A0A9P8D621_9HYPO</name>
<organism evidence="7 8">
    <name type="scientific">Fusarium musae</name>
    <dbReference type="NCBI Taxonomy" id="1042133"/>
    <lineage>
        <taxon>Eukaryota</taxon>
        <taxon>Fungi</taxon>
        <taxon>Dikarya</taxon>
        <taxon>Ascomycota</taxon>
        <taxon>Pezizomycotina</taxon>
        <taxon>Sordariomycetes</taxon>
        <taxon>Hypocreomycetidae</taxon>
        <taxon>Hypocreales</taxon>
        <taxon>Nectriaceae</taxon>
        <taxon>Fusarium</taxon>
    </lineage>
</organism>
<accession>A0A9P8D621</accession>
<protein>
    <submittedName>
        <fullName evidence="7">Uncharacterized protein</fullName>
    </submittedName>
</protein>
<sequence length="463" mass="52296">MPRSEDTSPTDLAQQYMANATSQSVEFQDYGMSSHLMEQSGTGSGSRAVTSVQQSPEPSQEDLQGHYIGPASGVSFLLRVQKRMHQAISFSGPGSIFTFGDAPLQNPDYDPNFCMMLPKEDAQRLVDRYFDFAMPTYRFLHRPTIQEWFSEFYETLGTMRDPNNSAAKVALLFMILAHARVYMPENDRPGPSDLRLARIIGQILRGLYSVKPISISKRLEETQLVSKALADWRAEFSQFLDADYFSTSFLVPIVQRQRNVLNLTYWHAIILTHRQAVLNNFARISRQNRRGSENDAATQESVQRCLEAAIQTVGLIDEMTDNGQMFRAFWKWASPPETYSKYFTAAARCQSHMSTMVEKGSLSERYCFLLEELRVEALRQVNRMHPNVFLDGHAQDNALQSNVIPMDTPSDKTSYTDLMGENGGLDFNGMSGVDFSGWGQFANMVSSGLGNLDAFLDDEVFRL</sequence>
<proteinExistence type="predicted"/>
<evidence type="ECO:0000256" key="4">
    <source>
        <dbReference type="ARBA" id="ARBA00023163"/>
    </source>
</evidence>
<dbReference type="KEGG" id="fmu:J7337_012522"/>
<reference evidence="7" key="1">
    <citation type="journal article" date="2021" name="Mol. Plant Microbe Interact.">
        <title>Telomere to telomere genome assembly of Fusarium musae F31, causal agent of crown rot disease of banana.</title>
        <authorList>
            <person name="Degradi L."/>
            <person name="Tava V."/>
            <person name="Kunova A."/>
            <person name="Cortesi P."/>
            <person name="Saracchi M."/>
            <person name="Pasquali M."/>
        </authorList>
    </citation>
    <scope>NUCLEOTIDE SEQUENCE</scope>
    <source>
        <strain evidence="7">F31</strain>
    </source>
</reference>
<keyword evidence="4" id="KW-0804">Transcription</keyword>
<dbReference type="RefSeq" id="XP_044674956.1">
    <property type="nucleotide sequence ID" value="XM_044830040.1"/>
</dbReference>
<dbReference type="GO" id="GO:0043565">
    <property type="term" value="F:sequence-specific DNA binding"/>
    <property type="evidence" value="ECO:0007669"/>
    <property type="project" value="TreeGrafter"/>
</dbReference>
<feature type="region of interest" description="Disordered" evidence="6">
    <location>
        <begin position="33"/>
        <end position="66"/>
    </location>
</feature>
<dbReference type="PANTHER" id="PTHR47540:SF3">
    <property type="entry name" value="ZN(II)2CYS6 TRANSCRIPTION FACTOR (EUROFUNG)"/>
    <property type="match status" value="1"/>
</dbReference>